<gene>
    <name evidence="4" type="ORF">VAE063_940087</name>
</gene>
<dbReference type="SMART" id="SM00448">
    <property type="entry name" value="REC"/>
    <property type="match status" value="1"/>
</dbReference>
<evidence type="ECO:0000313" key="5">
    <source>
        <dbReference type="Proteomes" id="UP001152658"/>
    </source>
</evidence>
<dbReference type="CDD" id="cd17546">
    <property type="entry name" value="REC_hyHK_CKI1_RcsC-like"/>
    <property type="match status" value="1"/>
</dbReference>
<dbReference type="EMBL" id="CALYLK010000135">
    <property type="protein sequence ID" value="CAH8223218.1"/>
    <property type="molecule type" value="Genomic_DNA"/>
</dbReference>
<dbReference type="InterPro" id="IPR050956">
    <property type="entry name" value="2C_system_His_kinase"/>
</dbReference>
<dbReference type="Proteomes" id="UP001152658">
    <property type="component" value="Unassembled WGS sequence"/>
</dbReference>
<sequence length="112" mass="12619">MNVIQAHNGESAINHFLNSHIDLILMDIQMPKMNGFDASRRIKQLKPSIPIIALSGESSEYDLNLIDKLMDGRLVKPTTKAELQAAVYRYTDNPKHKASLYPNDLELQVDGK</sequence>
<evidence type="ECO:0000256" key="1">
    <source>
        <dbReference type="ARBA" id="ARBA00022553"/>
    </source>
</evidence>
<evidence type="ECO:0000259" key="3">
    <source>
        <dbReference type="PROSITE" id="PS50110"/>
    </source>
</evidence>
<name>A0ABM9FP71_9VIBR</name>
<dbReference type="PANTHER" id="PTHR43719:SF28">
    <property type="entry name" value="PEROXIDE STRESS-ACTIVATED HISTIDINE KINASE MAK1-RELATED"/>
    <property type="match status" value="1"/>
</dbReference>
<reference evidence="4" key="1">
    <citation type="submission" date="2022-06" db="EMBL/GenBank/DDBJ databases">
        <authorList>
            <person name="Goudenege D."/>
            <person name="Le Roux F."/>
        </authorList>
    </citation>
    <scope>NUCLEOTIDE SEQUENCE</scope>
    <source>
        <strain evidence="4">12-063</strain>
    </source>
</reference>
<accession>A0ABM9FP71</accession>
<keyword evidence="5" id="KW-1185">Reference proteome</keyword>
<organism evidence="4 5">
    <name type="scientific">Vibrio aestuarianus</name>
    <dbReference type="NCBI Taxonomy" id="28171"/>
    <lineage>
        <taxon>Bacteria</taxon>
        <taxon>Pseudomonadati</taxon>
        <taxon>Pseudomonadota</taxon>
        <taxon>Gammaproteobacteria</taxon>
        <taxon>Vibrionales</taxon>
        <taxon>Vibrionaceae</taxon>
        <taxon>Vibrio</taxon>
    </lineage>
</organism>
<dbReference type="PANTHER" id="PTHR43719">
    <property type="entry name" value="TWO-COMPONENT HISTIDINE KINASE"/>
    <property type="match status" value="1"/>
</dbReference>
<dbReference type="SUPFAM" id="SSF52172">
    <property type="entry name" value="CheY-like"/>
    <property type="match status" value="1"/>
</dbReference>
<feature type="modified residue" description="4-aspartylphosphate" evidence="2">
    <location>
        <position position="27"/>
    </location>
</feature>
<keyword evidence="1 2" id="KW-0597">Phosphoprotein</keyword>
<dbReference type="InterPro" id="IPR011006">
    <property type="entry name" value="CheY-like_superfamily"/>
</dbReference>
<dbReference type="Gene3D" id="3.40.50.2300">
    <property type="match status" value="1"/>
</dbReference>
<dbReference type="InterPro" id="IPR001789">
    <property type="entry name" value="Sig_transdc_resp-reg_receiver"/>
</dbReference>
<feature type="domain" description="Response regulatory" evidence="3">
    <location>
        <begin position="1"/>
        <end position="91"/>
    </location>
</feature>
<dbReference type="Pfam" id="PF00072">
    <property type="entry name" value="Response_reg"/>
    <property type="match status" value="1"/>
</dbReference>
<evidence type="ECO:0000313" key="4">
    <source>
        <dbReference type="EMBL" id="CAH8223218.1"/>
    </source>
</evidence>
<proteinExistence type="predicted"/>
<dbReference type="PROSITE" id="PS50110">
    <property type="entry name" value="RESPONSE_REGULATORY"/>
    <property type="match status" value="1"/>
</dbReference>
<protein>
    <recommendedName>
        <fullName evidence="3">Response regulatory domain-containing protein</fullName>
    </recommendedName>
</protein>
<evidence type="ECO:0000256" key="2">
    <source>
        <dbReference type="PROSITE-ProRule" id="PRU00169"/>
    </source>
</evidence>
<comment type="caution">
    <text evidence="4">The sequence shown here is derived from an EMBL/GenBank/DDBJ whole genome shotgun (WGS) entry which is preliminary data.</text>
</comment>